<dbReference type="PANTHER" id="PTHR33164">
    <property type="entry name" value="TRANSCRIPTIONAL REGULATOR, MARR FAMILY"/>
    <property type="match status" value="1"/>
</dbReference>
<dbReference type="InterPro" id="IPR039422">
    <property type="entry name" value="MarR/SlyA-like"/>
</dbReference>
<reference evidence="2 3" key="1">
    <citation type="submission" date="2020-08" db="EMBL/GenBank/DDBJ databases">
        <title>Genomic Encyclopedia of Type Strains, Phase III (KMG-III): the genomes of soil and plant-associated and newly described type strains.</title>
        <authorList>
            <person name="Whitman W."/>
        </authorList>
    </citation>
    <scope>NUCLEOTIDE SEQUENCE [LARGE SCALE GENOMIC DNA]</scope>
    <source>
        <strain evidence="2 3">CECT 8960</strain>
    </source>
</reference>
<dbReference type="Pfam" id="PF12802">
    <property type="entry name" value="MarR_2"/>
    <property type="match status" value="1"/>
</dbReference>
<dbReference type="PANTHER" id="PTHR33164:SF43">
    <property type="entry name" value="HTH-TYPE TRANSCRIPTIONAL REPRESSOR YETL"/>
    <property type="match status" value="1"/>
</dbReference>
<dbReference type="GO" id="GO:0006950">
    <property type="term" value="P:response to stress"/>
    <property type="evidence" value="ECO:0007669"/>
    <property type="project" value="TreeGrafter"/>
</dbReference>
<proteinExistence type="predicted"/>
<dbReference type="SUPFAM" id="SSF46785">
    <property type="entry name" value="Winged helix' DNA-binding domain"/>
    <property type="match status" value="1"/>
</dbReference>
<accession>A0A7W7VDT3</accession>
<name>A0A7W7VDT3_9PSEU</name>
<dbReference type="AlphaFoldDB" id="A0A7W7VDT3"/>
<dbReference type="Gene3D" id="1.10.10.10">
    <property type="entry name" value="Winged helix-like DNA-binding domain superfamily/Winged helix DNA-binding domain"/>
    <property type="match status" value="1"/>
</dbReference>
<dbReference type="GO" id="GO:0003677">
    <property type="term" value="F:DNA binding"/>
    <property type="evidence" value="ECO:0007669"/>
    <property type="project" value="UniProtKB-KW"/>
</dbReference>
<sequence length="148" mass="15969">MDLAFLLAHASHVLSTELTAELAGLGITPRGSCVLSAALTGEKTQIQLADTCGLDKTTMVVTVDELEKAGLVERQTSPVDRRARIIVVTPQGREVHAKAADVVARVYEDVLSSLPADERDGLVRGLSRLVENRLSTPVACQRAPRRRM</sequence>
<dbReference type="InterPro" id="IPR036388">
    <property type="entry name" value="WH-like_DNA-bd_sf"/>
</dbReference>
<dbReference type="PRINTS" id="PR00598">
    <property type="entry name" value="HTHMARR"/>
</dbReference>
<dbReference type="SMART" id="SM00347">
    <property type="entry name" value="HTH_MARR"/>
    <property type="match status" value="1"/>
</dbReference>
<evidence type="ECO:0000313" key="2">
    <source>
        <dbReference type="EMBL" id="MBB4906526.1"/>
    </source>
</evidence>
<dbReference type="EMBL" id="JACHJQ010000003">
    <property type="protein sequence ID" value="MBB4906526.1"/>
    <property type="molecule type" value="Genomic_DNA"/>
</dbReference>
<dbReference type="Proteomes" id="UP000520767">
    <property type="component" value="Unassembled WGS sequence"/>
</dbReference>
<organism evidence="2 3">
    <name type="scientific">Actinophytocola algeriensis</name>
    <dbReference type="NCBI Taxonomy" id="1768010"/>
    <lineage>
        <taxon>Bacteria</taxon>
        <taxon>Bacillati</taxon>
        <taxon>Actinomycetota</taxon>
        <taxon>Actinomycetes</taxon>
        <taxon>Pseudonocardiales</taxon>
        <taxon>Pseudonocardiaceae</taxon>
    </lineage>
</organism>
<protein>
    <submittedName>
        <fullName evidence="2">DNA-binding MarR family transcriptional regulator</fullName>
    </submittedName>
</protein>
<keyword evidence="2" id="KW-0238">DNA-binding</keyword>
<feature type="domain" description="HTH marR-type" evidence="1">
    <location>
        <begin position="1"/>
        <end position="131"/>
    </location>
</feature>
<dbReference type="RefSeq" id="WP_184810728.1">
    <property type="nucleotide sequence ID" value="NZ_JACHJQ010000003.1"/>
</dbReference>
<dbReference type="InterPro" id="IPR036390">
    <property type="entry name" value="WH_DNA-bd_sf"/>
</dbReference>
<dbReference type="GO" id="GO:0003700">
    <property type="term" value="F:DNA-binding transcription factor activity"/>
    <property type="evidence" value="ECO:0007669"/>
    <property type="project" value="InterPro"/>
</dbReference>
<evidence type="ECO:0000259" key="1">
    <source>
        <dbReference type="PROSITE" id="PS50995"/>
    </source>
</evidence>
<dbReference type="InterPro" id="IPR000835">
    <property type="entry name" value="HTH_MarR-typ"/>
</dbReference>
<comment type="caution">
    <text evidence="2">The sequence shown here is derived from an EMBL/GenBank/DDBJ whole genome shotgun (WGS) entry which is preliminary data.</text>
</comment>
<gene>
    <name evidence="2" type="ORF">FHR82_002746</name>
</gene>
<keyword evidence="3" id="KW-1185">Reference proteome</keyword>
<dbReference type="PROSITE" id="PS50995">
    <property type="entry name" value="HTH_MARR_2"/>
    <property type="match status" value="1"/>
</dbReference>
<evidence type="ECO:0000313" key="3">
    <source>
        <dbReference type="Proteomes" id="UP000520767"/>
    </source>
</evidence>